<evidence type="ECO:0000313" key="1">
    <source>
        <dbReference type="EMBL" id="KJB33392.1"/>
    </source>
</evidence>
<dbReference type="EMBL" id="CM001745">
    <property type="protein sequence ID" value="KJB33392.1"/>
    <property type="molecule type" value="Genomic_DNA"/>
</dbReference>
<accession>A0A0D2NJY9</accession>
<proteinExistence type="predicted"/>
<reference evidence="1 2" key="1">
    <citation type="journal article" date="2012" name="Nature">
        <title>Repeated polyploidization of Gossypium genomes and the evolution of spinnable cotton fibres.</title>
        <authorList>
            <person name="Paterson A.H."/>
            <person name="Wendel J.F."/>
            <person name="Gundlach H."/>
            <person name="Guo H."/>
            <person name="Jenkins J."/>
            <person name="Jin D."/>
            <person name="Llewellyn D."/>
            <person name="Showmaker K.C."/>
            <person name="Shu S."/>
            <person name="Udall J."/>
            <person name="Yoo M.J."/>
            <person name="Byers R."/>
            <person name="Chen W."/>
            <person name="Doron-Faigenboim A."/>
            <person name="Duke M.V."/>
            <person name="Gong L."/>
            <person name="Grimwood J."/>
            <person name="Grover C."/>
            <person name="Grupp K."/>
            <person name="Hu G."/>
            <person name="Lee T.H."/>
            <person name="Li J."/>
            <person name="Lin L."/>
            <person name="Liu T."/>
            <person name="Marler B.S."/>
            <person name="Page J.T."/>
            <person name="Roberts A.W."/>
            <person name="Romanel E."/>
            <person name="Sanders W.S."/>
            <person name="Szadkowski E."/>
            <person name="Tan X."/>
            <person name="Tang H."/>
            <person name="Xu C."/>
            <person name="Wang J."/>
            <person name="Wang Z."/>
            <person name="Zhang D."/>
            <person name="Zhang L."/>
            <person name="Ashrafi H."/>
            <person name="Bedon F."/>
            <person name="Bowers J.E."/>
            <person name="Brubaker C.L."/>
            <person name="Chee P.W."/>
            <person name="Das S."/>
            <person name="Gingle A.R."/>
            <person name="Haigler C.H."/>
            <person name="Harker D."/>
            <person name="Hoffmann L.V."/>
            <person name="Hovav R."/>
            <person name="Jones D.C."/>
            <person name="Lemke C."/>
            <person name="Mansoor S."/>
            <person name="ur Rahman M."/>
            <person name="Rainville L.N."/>
            <person name="Rambani A."/>
            <person name="Reddy U.K."/>
            <person name="Rong J.K."/>
            <person name="Saranga Y."/>
            <person name="Scheffler B.E."/>
            <person name="Scheffler J.A."/>
            <person name="Stelly D.M."/>
            <person name="Triplett B.A."/>
            <person name="Van Deynze A."/>
            <person name="Vaslin M.F."/>
            <person name="Waghmare V.N."/>
            <person name="Walford S.A."/>
            <person name="Wright R.J."/>
            <person name="Zaki E.A."/>
            <person name="Zhang T."/>
            <person name="Dennis E.S."/>
            <person name="Mayer K.F."/>
            <person name="Peterson D.G."/>
            <person name="Rokhsar D.S."/>
            <person name="Wang X."/>
            <person name="Schmutz J."/>
        </authorList>
    </citation>
    <scope>NUCLEOTIDE SEQUENCE [LARGE SCALE GENOMIC DNA]</scope>
</reference>
<dbReference type="OMA" id="WCAAPRT"/>
<sequence length="69" mass="7842">MFFPLKSPSLNLPFLSFESKPPKSPKRSPLPLLYYPSTPKTSPNCHCWWWCAAPRTTKGGLLILNHLTT</sequence>
<keyword evidence="2" id="KW-1185">Reference proteome</keyword>
<organism evidence="1 2">
    <name type="scientific">Gossypium raimondii</name>
    <name type="common">Peruvian cotton</name>
    <name type="synonym">Gossypium klotzschianum subsp. raimondii</name>
    <dbReference type="NCBI Taxonomy" id="29730"/>
    <lineage>
        <taxon>Eukaryota</taxon>
        <taxon>Viridiplantae</taxon>
        <taxon>Streptophyta</taxon>
        <taxon>Embryophyta</taxon>
        <taxon>Tracheophyta</taxon>
        <taxon>Spermatophyta</taxon>
        <taxon>Magnoliopsida</taxon>
        <taxon>eudicotyledons</taxon>
        <taxon>Gunneridae</taxon>
        <taxon>Pentapetalae</taxon>
        <taxon>rosids</taxon>
        <taxon>malvids</taxon>
        <taxon>Malvales</taxon>
        <taxon>Malvaceae</taxon>
        <taxon>Malvoideae</taxon>
        <taxon>Gossypium</taxon>
    </lineage>
</organism>
<protein>
    <submittedName>
        <fullName evidence="1">Uncharacterized protein</fullName>
    </submittedName>
</protein>
<dbReference type="Proteomes" id="UP000032304">
    <property type="component" value="Chromosome 6"/>
</dbReference>
<dbReference type="Gramene" id="KJB33392">
    <property type="protein sequence ID" value="KJB33392"/>
    <property type="gene ID" value="B456_006G009200"/>
</dbReference>
<gene>
    <name evidence="1" type="ORF">B456_006G009200</name>
</gene>
<dbReference type="AlphaFoldDB" id="A0A0D2NJY9"/>
<evidence type="ECO:0000313" key="2">
    <source>
        <dbReference type="Proteomes" id="UP000032304"/>
    </source>
</evidence>
<name>A0A0D2NJY9_GOSRA</name>